<dbReference type="Proteomes" id="UP001224775">
    <property type="component" value="Unassembled WGS sequence"/>
</dbReference>
<organism evidence="1 2">
    <name type="scientific">Skeletonema marinoi</name>
    <dbReference type="NCBI Taxonomy" id="267567"/>
    <lineage>
        <taxon>Eukaryota</taxon>
        <taxon>Sar</taxon>
        <taxon>Stramenopiles</taxon>
        <taxon>Ochrophyta</taxon>
        <taxon>Bacillariophyta</taxon>
        <taxon>Coscinodiscophyceae</taxon>
        <taxon>Thalassiosirophycidae</taxon>
        <taxon>Thalassiosirales</taxon>
        <taxon>Skeletonemataceae</taxon>
        <taxon>Skeletonema</taxon>
        <taxon>Skeletonema marinoi-dohrnii complex</taxon>
    </lineage>
</organism>
<protein>
    <submittedName>
        <fullName evidence="1">Uncharacterized protein</fullName>
    </submittedName>
</protein>
<accession>A0AAD9DAP7</accession>
<dbReference type="EMBL" id="JATAAI010000019">
    <property type="protein sequence ID" value="KAK1738885.1"/>
    <property type="molecule type" value="Genomic_DNA"/>
</dbReference>
<evidence type="ECO:0000313" key="2">
    <source>
        <dbReference type="Proteomes" id="UP001224775"/>
    </source>
</evidence>
<comment type="caution">
    <text evidence="1">The sequence shown here is derived from an EMBL/GenBank/DDBJ whole genome shotgun (WGS) entry which is preliminary data.</text>
</comment>
<dbReference type="AlphaFoldDB" id="A0AAD9DAP7"/>
<gene>
    <name evidence="1" type="ORF">QTG54_010201</name>
</gene>
<name>A0AAD9DAP7_9STRA</name>
<reference evidence="1" key="1">
    <citation type="submission" date="2023-06" db="EMBL/GenBank/DDBJ databases">
        <title>Survivors Of The Sea: Transcriptome response of Skeletonema marinoi to long-term dormancy.</title>
        <authorList>
            <person name="Pinder M.I.M."/>
            <person name="Kourtchenko O."/>
            <person name="Robertson E.K."/>
            <person name="Larsson T."/>
            <person name="Maumus F."/>
            <person name="Osuna-Cruz C.M."/>
            <person name="Vancaester E."/>
            <person name="Stenow R."/>
            <person name="Vandepoele K."/>
            <person name="Ploug H."/>
            <person name="Bruchert V."/>
            <person name="Godhe A."/>
            <person name="Topel M."/>
        </authorList>
    </citation>
    <scope>NUCLEOTIDE SEQUENCE</scope>
    <source>
        <strain evidence="1">R05AC</strain>
    </source>
</reference>
<keyword evidence="2" id="KW-1185">Reference proteome</keyword>
<evidence type="ECO:0000313" key="1">
    <source>
        <dbReference type="EMBL" id="KAK1738885.1"/>
    </source>
</evidence>
<proteinExistence type="predicted"/>
<sequence length="75" mass="8322">MGGSKEYGPMYKLLQLGQNMENYRLYGLGMPLVSVSGKENVKALVKNEFKGEGRGIGTYLFGKDYNVGLFLVVRP</sequence>